<dbReference type="Pfam" id="PF13630">
    <property type="entry name" value="SdpI"/>
    <property type="match status" value="1"/>
</dbReference>
<comment type="caution">
    <text evidence="3">The sequence shown here is derived from an EMBL/GenBank/DDBJ whole genome shotgun (WGS) entry which is preliminary data.</text>
</comment>
<feature type="transmembrane region" description="Helical" evidence="1">
    <location>
        <begin position="197"/>
        <end position="219"/>
    </location>
</feature>
<feature type="transmembrane region" description="Helical" evidence="1">
    <location>
        <begin position="20"/>
        <end position="37"/>
    </location>
</feature>
<dbReference type="InterPro" id="IPR025962">
    <property type="entry name" value="SdpI/YhfL"/>
</dbReference>
<keyword evidence="1" id="KW-0472">Membrane</keyword>
<dbReference type="GO" id="GO:0009636">
    <property type="term" value="P:response to toxic substance"/>
    <property type="evidence" value="ECO:0007669"/>
    <property type="project" value="TreeGrafter"/>
</dbReference>
<feature type="domain" description="DUF1648" evidence="2">
    <location>
        <begin position="22"/>
        <end position="68"/>
    </location>
</feature>
<proteinExistence type="predicted"/>
<dbReference type="PANTHER" id="PTHR37810:SF5">
    <property type="entry name" value="IMMUNITY PROTEIN SDPI"/>
    <property type="match status" value="1"/>
</dbReference>
<dbReference type="Proteomes" id="UP000281261">
    <property type="component" value="Unassembled WGS sequence"/>
</dbReference>
<feature type="transmembrane region" description="Helical" evidence="1">
    <location>
        <begin position="101"/>
        <end position="118"/>
    </location>
</feature>
<dbReference type="Pfam" id="PF07853">
    <property type="entry name" value="DUF1648"/>
    <property type="match status" value="1"/>
</dbReference>
<keyword evidence="1" id="KW-1133">Transmembrane helix</keyword>
<protein>
    <recommendedName>
        <fullName evidence="2">DUF1648 domain-containing protein</fullName>
    </recommendedName>
</protein>
<feature type="transmembrane region" description="Helical" evidence="1">
    <location>
        <begin position="124"/>
        <end position="144"/>
    </location>
</feature>
<dbReference type="EMBL" id="QMNG01000005">
    <property type="protein sequence ID" value="RLC37387.1"/>
    <property type="molecule type" value="Genomic_DNA"/>
</dbReference>
<gene>
    <name evidence="3" type="ORF">DRH29_02195</name>
</gene>
<feature type="transmembrane region" description="Helical" evidence="1">
    <location>
        <begin position="172"/>
        <end position="191"/>
    </location>
</feature>
<accession>A0A420ZD00</accession>
<dbReference type="PANTHER" id="PTHR37810">
    <property type="entry name" value="IMMUNITY PROTEIN SDPI"/>
    <property type="match status" value="1"/>
</dbReference>
<evidence type="ECO:0000313" key="4">
    <source>
        <dbReference type="Proteomes" id="UP000281261"/>
    </source>
</evidence>
<evidence type="ECO:0000313" key="3">
    <source>
        <dbReference type="EMBL" id="RLC37387.1"/>
    </source>
</evidence>
<dbReference type="InterPro" id="IPR026272">
    <property type="entry name" value="SdpI"/>
</dbReference>
<keyword evidence="1" id="KW-0812">Transmembrane</keyword>
<dbReference type="PIRSF" id="PIRSF038959">
    <property type="entry name" value="SdpI"/>
    <property type="match status" value="1"/>
</dbReference>
<evidence type="ECO:0000259" key="2">
    <source>
        <dbReference type="Pfam" id="PF07853"/>
    </source>
</evidence>
<dbReference type="AlphaFoldDB" id="A0A420ZD00"/>
<evidence type="ECO:0000256" key="1">
    <source>
        <dbReference type="SAM" id="Phobius"/>
    </source>
</evidence>
<dbReference type="InterPro" id="IPR012867">
    <property type="entry name" value="DUF1648"/>
</dbReference>
<sequence>MRKIRSQRAKFTFRSEWFSWLAIIAIVGLAIWSYPLLPDLVPSHWNAAGEIDGYQSRLFHCSMFPGMTVGLYLLFLVLPFLEPRRLHFVKSWGFYSIIKNFMMGFFLLMFGITTWAALSEKPVPIGTIVPLAVGLLFIIIGNYMPQIKSNFFMGIRTPWTLSSETVWQKTHLLGGYTFVIGGILFIVGTVLTPPLNLYLPLIGALVAVSLPVAYSYIAFLREERE</sequence>
<name>A0A420ZD00_UNCK3</name>
<feature type="transmembrane region" description="Helical" evidence="1">
    <location>
        <begin position="57"/>
        <end position="81"/>
    </location>
</feature>
<organism evidence="3 4">
    <name type="scientific">candidate division Kazan bacterium</name>
    <dbReference type="NCBI Taxonomy" id="2202143"/>
    <lineage>
        <taxon>Bacteria</taxon>
        <taxon>Bacteria division Kazan-3B-28</taxon>
    </lineage>
</organism>
<reference evidence="3 4" key="1">
    <citation type="submission" date="2018-06" db="EMBL/GenBank/DDBJ databases">
        <title>Extensive metabolic versatility and redundancy in microbially diverse, dynamic hydrothermal sediments.</title>
        <authorList>
            <person name="Dombrowski N."/>
            <person name="Teske A."/>
            <person name="Baker B.J."/>
        </authorList>
    </citation>
    <scope>NUCLEOTIDE SEQUENCE [LARGE SCALE GENOMIC DNA]</scope>
    <source>
        <strain evidence="3">B79_G16</strain>
    </source>
</reference>